<reference evidence="1 2" key="1">
    <citation type="submission" date="2016-10" db="EMBL/GenBank/DDBJ databases">
        <authorList>
            <person name="de Groot N.N."/>
        </authorList>
    </citation>
    <scope>NUCLEOTIDE SEQUENCE [LARGE SCALE GENOMIC DNA]</scope>
    <source>
        <strain evidence="1 2">CGMCC 1.7005</strain>
    </source>
</reference>
<dbReference type="PANTHER" id="PTHR12993:SF30">
    <property type="entry name" value="N-ACETYL-ALPHA-D-GLUCOSAMINYL L-MALATE DEACETYLASE 1"/>
    <property type="match status" value="1"/>
</dbReference>
<keyword evidence="2" id="KW-1185">Reference proteome</keyword>
<dbReference type="OrthoDB" id="9778719at2"/>
<dbReference type="STRING" id="477690.SAMN05216474_1322"/>
<dbReference type="NCBIfam" id="TIGR04001">
    <property type="entry name" value="thiol_BshB1"/>
    <property type="match status" value="1"/>
</dbReference>
<evidence type="ECO:0000313" key="2">
    <source>
        <dbReference type="Proteomes" id="UP000236454"/>
    </source>
</evidence>
<dbReference type="GO" id="GO:0016811">
    <property type="term" value="F:hydrolase activity, acting on carbon-nitrogen (but not peptide) bonds, in linear amides"/>
    <property type="evidence" value="ECO:0007669"/>
    <property type="project" value="TreeGrafter"/>
</dbReference>
<dbReference type="Gene3D" id="3.40.50.10320">
    <property type="entry name" value="LmbE-like"/>
    <property type="match status" value="1"/>
</dbReference>
<dbReference type="GO" id="GO:0071793">
    <property type="term" value="P:bacillithiol biosynthetic process"/>
    <property type="evidence" value="ECO:0007669"/>
    <property type="project" value="InterPro"/>
</dbReference>
<protein>
    <submittedName>
        <fullName evidence="1">Bacillithiol biosynthesis deacetylase BshB1</fullName>
    </submittedName>
</protein>
<dbReference type="SUPFAM" id="SSF102588">
    <property type="entry name" value="LmbE-like"/>
    <property type="match status" value="1"/>
</dbReference>
<gene>
    <name evidence="1" type="ORF">SAMN05216474_1322</name>
</gene>
<sequence>MGKVDILAIGAHPDDVELSCAGTLLKEKAAGKKIAIVDLTEGELGSRGTVQTRYQEAENAGKILGIEARHNLRLADGFFEHTKENLLLLVEQIRRFRPEIVLANAVSDRHPDHGKGAKFISDACFLAGLLKIETDFEGESQEKWRPKAVYHYIQDRHLKPDFVVDVTPYVEDKFKSIFAYETQFYKEGSEGPNTPISGKEFVEFLKGRMREFGRPIGAEFAEGYTVERIAGVNSLFDLI</sequence>
<dbReference type="GO" id="GO:0019213">
    <property type="term" value="F:deacetylase activity"/>
    <property type="evidence" value="ECO:0007669"/>
    <property type="project" value="InterPro"/>
</dbReference>
<dbReference type="Proteomes" id="UP000236454">
    <property type="component" value="Unassembled WGS sequence"/>
</dbReference>
<dbReference type="EMBL" id="FPAS01000001">
    <property type="protein sequence ID" value="SFT55985.1"/>
    <property type="molecule type" value="Genomic_DNA"/>
</dbReference>
<dbReference type="InterPro" id="IPR024078">
    <property type="entry name" value="LmbE-like_dom_sf"/>
</dbReference>
<dbReference type="AlphaFoldDB" id="A0A1I6YZS3"/>
<accession>A0A1I6YZS3</accession>
<dbReference type="PANTHER" id="PTHR12993">
    <property type="entry name" value="N-ACETYLGLUCOSAMINYL-PHOSPHATIDYLINOSITOL DE-N-ACETYLASE-RELATED"/>
    <property type="match status" value="1"/>
</dbReference>
<proteinExistence type="predicted"/>
<evidence type="ECO:0000313" key="1">
    <source>
        <dbReference type="EMBL" id="SFT55985.1"/>
    </source>
</evidence>
<organism evidence="1 2">
    <name type="scientific">Lishizhenia tianjinensis</name>
    <dbReference type="NCBI Taxonomy" id="477690"/>
    <lineage>
        <taxon>Bacteria</taxon>
        <taxon>Pseudomonadati</taxon>
        <taxon>Bacteroidota</taxon>
        <taxon>Flavobacteriia</taxon>
        <taxon>Flavobacteriales</taxon>
        <taxon>Crocinitomicaceae</taxon>
        <taxon>Lishizhenia</taxon>
    </lineage>
</organism>
<dbReference type="Pfam" id="PF02585">
    <property type="entry name" value="PIG-L"/>
    <property type="match status" value="1"/>
</dbReference>
<dbReference type="InterPro" id="IPR003737">
    <property type="entry name" value="GlcNAc_PI_deacetylase-related"/>
</dbReference>
<dbReference type="InterPro" id="IPR023842">
    <property type="entry name" value="Bacillithiol_biosynth_BshB1"/>
</dbReference>
<name>A0A1I6YZS3_9FLAO</name>
<dbReference type="RefSeq" id="WP_090247519.1">
    <property type="nucleotide sequence ID" value="NZ_FPAS01000001.1"/>
</dbReference>